<evidence type="ECO:0000256" key="2">
    <source>
        <dbReference type="ARBA" id="ARBA00022485"/>
    </source>
</evidence>
<keyword evidence="5" id="KW-0408">Iron</keyword>
<feature type="domain" description="Radical SAM core" evidence="7">
    <location>
        <begin position="91"/>
        <end position="322"/>
    </location>
</feature>
<proteinExistence type="predicted"/>
<accession>A0A381J6N1</accession>
<organism evidence="8 9">
    <name type="scientific">Clostridium putrefaciens</name>
    <dbReference type="NCBI Taxonomy" id="99675"/>
    <lineage>
        <taxon>Bacteria</taxon>
        <taxon>Bacillati</taxon>
        <taxon>Bacillota</taxon>
        <taxon>Clostridia</taxon>
        <taxon>Eubacteriales</taxon>
        <taxon>Clostridiaceae</taxon>
        <taxon>Clostridium</taxon>
    </lineage>
</organism>
<keyword evidence="9" id="KW-1185">Reference proteome</keyword>
<comment type="cofactor">
    <cofactor evidence="1">
        <name>[4Fe-4S] cluster</name>
        <dbReference type="ChEBI" id="CHEBI:49883"/>
    </cofactor>
</comment>
<name>A0A381J6N1_9CLOT</name>
<evidence type="ECO:0000256" key="6">
    <source>
        <dbReference type="ARBA" id="ARBA00023014"/>
    </source>
</evidence>
<dbReference type="PROSITE" id="PS51918">
    <property type="entry name" value="RADICAL_SAM"/>
    <property type="match status" value="1"/>
</dbReference>
<dbReference type="PANTHER" id="PTHR43787">
    <property type="entry name" value="FEMO COFACTOR BIOSYNTHESIS PROTEIN NIFB-RELATED"/>
    <property type="match status" value="1"/>
</dbReference>
<dbReference type="NCBIfam" id="TIGR04085">
    <property type="entry name" value="rSAM_more_4Fe4S"/>
    <property type="match status" value="1"/>
</dbReference>
<dbReference type="OrthoDB" id="9808591at2"/>
<dbReference type="InterPro" id="IPR023885">
    <property type="entry name" value="4Fe4S-binding_SPASM_dom"/>
</dbReference>
<dbReference type="PANTHER" id="PTHR43787:SF3">
    <property type="entry name" value="ARYLSULFATASE REGULATORY PROTEIN"/>
    <property type="match status" value="1"/>
</dbReference>
<dbReference type="Gene3D" id="3.20.20.70">
    <property type="entry name" value="Aldolase class I"/>
    <property type="match status" value="1"/>
</dbReference>
<dbReference type="SUPFAM" id="SSF102114">
    <property type="entry name" value="Radical SAM enzymes"/>
    <property type="match status" value="1"/>
</dbReference>
<dbReference type="CDD" id="cd01335">
    <property type="entry name" value="Radical_SAM"/>
    <property type="match status" value="1"/>
</dbReference>
<dbReference type="Proteomes" id="UP000254664">
    <property type="component" value="Unassembled WGS sequence"/>
</dbReference>
<evidence type="ECO:0000259" key="7">
    <source>
        <dbReference type="PROSITE" id="PS51918"/>
    </source>
</evidence>
<dbReference type="AlphaFoldDB" id="A0A381J6N1"/>
<evidence type="ECO:0000256" key="4">
    <source>
        <dbReference type="ARBA" id="ARBA00022723"/>
    </source>
</evidence>
<evidence type="ECO:0000256" key="3">
    <source>
        <dbReference type="ARBA" id="ARBA00022691"/>
    </source>
</evidence>
<dbReference type="InterPro" id="IPR058240">
    <property type="entry name" value="rSAM_sf"/>
</dbReference>
<protein>
    <submittedName>
        <fullName evidence="8">Radical SAM domain-containing protein</fullName>
    </submittedName>
</protein>
<evidence type="ECO:0000313" key="9">
    <source>
        <dbReference type="Proteomes" id="UP000254664"/>
    </source>
</evidence>
<dbReference type="InterPro" id="IPR007197">
    <property type="entry name" value="rSAM"/>
</dbReference>
<keyword evidence="3" id="KW-0949">S-adenosyl-L-methionine</keyword>
<evidence type="ECO:0000256" key="1">
    <source>
        <dbReference type="ARBA" id="ARBA00001966"/>
    </source>
</evidence>
<dbReference type="SFLD" id="SFLDG01386">
    <property type="entry name" value="main_SPASM_domain-containing"/>
    <property type="match status" value="1"/>
</dbReference>
<dbReference type="GO" id="GO:0051539">
    <property type="term" value="F:4 iron, 4 sulfur cluster binding"/>
    <property type="evidence" value="ECO:0007669"/>
    <property type="project" value="UniProtKB-KW"/>
</dbReference>
<dbReference type="UniPathway" id="UPA00782"/>
<dbReference type="Pfam" id="PF04055">
    <property type="entry name" value="Radical_SAM"/>
    <property type="match status" value="1"/>
</dbReference>
<keyword evidence="4" id="KW-0479">Metal-binding</keyword>
<dbReference type="InterPro" id="IPR013785">
    <property type="entry name" value="Aldolase_TIM"/>
</dbReference>
<evidence type="ECO:0000313" key="8">
    <source>
        <dbReference type="EMBL" id="SUY46880.1"/>
    </source>
</evidence>
<evidence type="ECO:0000256" key="5">
    <source>
        <dbReference type="ARBA" id="ARBA00023004"/>
    </source>
</evidence>
<dbReference type="GO" id="GO:0046872">
    <property type="term" value="F:metal ion binding"/>
    <property type="evidence" value="ECO:0007669"/>
    <property type="project" value="UniProtKB-KW"/>
</dbReference>
<dbReference type="SFLD" id="SFLDG01067">
    <property type="entry name" value="SPASM/twitch_domain_containing"/>
    <property type="match status" value="1"/>
</dbReference>
<dbReference type="SFLD" id="SFLDS00029">
    <property type="entry name" value="Radical_SAM"/>
    <property type="match status" value="1"/>
</dbReference>
<keyword evidence="2" id="KW-0004">4Fe-4S</keyword>
<gene>
    <name evidence="8" type="primary">ydeM_5</name>
    <name evidence="8" type="ORF">NCTC9836_01191</name>
</gene>
<reference evidence="8 9" key="1">
    <citation type="submission" date="2018-06" db="EMBL/GenBank/DDBJ databases">
        <authorList>
            <consortium name="Pathogen Informatics"/>
            <person name="Doyle S."/>
        </authorList>
    </citation>
    <scope>NUCLEOTIDE SEQUENCE [LARGE SCALE GENOMIC DNA]</scope>
    <source>
        <strain evidence="8 9">NCTC9836</strain>
    </source>
</reference>
<dbReference type="SFLD" id="SFLDG01384">
    <property type="entry name" value="thioether_bond_formation_requi"/>
    <property type="match status" value="1"/>
</dbReference>
<dbReference type="EMBL" id="UFWZ01000001">
    <property type="protein sequence ID" value="SUY46880.1"/>
    <property type="molecule type" value="Genomic_DNA"/>
</dbReference>
<dbReference type="GO" id="GO:0016491">
    <property type="term" value="F:oxidoreductase activity"/>
    <property type="evidence" value="ECO:0007669"/>
    <property type="project" value="InterPro"/>
</dbReference>
<sequence length="448" mass="51477">MNAFMKESKFNVFFKDEDDSKFVLFNSQTTALCIINPIEMNTFKNLKSKGFQMHNNHVEKDFISELQKGGFLIDDNSNEIETLKYLQKVSQFSTDSLSLTIAPTMGCNFGCKYCYQGDHNSFSKMSLEIQNQLINYVKNRMPKISSLDVTWYGGEPLLAMDIIEHLSLEFLQLCSENNVTYNASIITNGYYLTKDIASKFNSLKINFAQVTLDGDKEYHDNKRTLKNGSGTFDKIISNLIDIKEVFHNISIIINTDIYNKDHVVEIIDILKRNDLLDIAVPYLGYIEPTNDFYESNNCLSPEEFSNINNNFFNELSKNITIDLMDLYPHPKLNSCLADSNTGYVIDPLGNIFKCWCDIGFDEYSVGNINTGVKKYDRIIDYFNYNVFADDNCRNCNISPLCLGGCPRKRVDNKENHCDIIKYSLKEKLSNIVKFKNIEIKSLEFYSAK</sequence>
<keyword evidence="6" id="KW-0411">Iron-sulfur</keyword>
<dbReference type="InterPro" id="IPR023867">
    <property type="entry name" value="Sulphatase_maturase_rSAM"/>
</dbReference>